<evidence type="ECO:0000256" key="1">
    <source>
        <dbReference type="ARBA" id="ARBA00009986"/>
    </source>
</evidence>
<dbReference type="AlphaFoldDB" id="A0A9N9XVV2"/>
<evidence type="ECO:0000256" key="4">
    <source>
        <dbReference type="ARBA" id="ARBA00023027"/>
    </source>
</evidence>
<dbReference type="EMBL" id="CABFNO020001296">
    <property type="protein sequence ID" value="CAG9977314.1"/>
    <property type="molecule type" value="Genomic_DNA"/>
</dbReference>
<dbReference type="PANTHER" id="PTHR43866">
    <property type="entry name" value="MALONATE-SEMIALDEHYDE DEHYDROGENASE"/>
    <property type="match status" value="1"/>
</dbReference>
<dbReference type="Proteomes" id="UP000754883">
    <property type="component" value="Unassembled WGS sequence"/>
</dbReference>
<reference evidence="7 8" key="2">
    <citation type="submission" date="2021-10" db="EMBL/GenBank/DDBJ databases">
        <authorList>
            <person name="Piombo E."/>
        </authorList>
    </citation>
    <scope>NUCLEOTIDE SEQUENCE [LARGE SCALE GENOMIC DNA]</scope>
</reference>
<sequence length="615" mass="65577">MASPAPIAVVDLPPDLSFIASPHAQTDPSDQYYNCKPDCPVDHIIISPTNDILTRSSVSTSSSSAIPQIPLSDTCMSCNGSDNNPQPSHSPSSQGHHHSSSSQYQYQNNHQNQNHHHRSQSISTSNPPPQVDGIIPIAHNFINNALIQSKTRVWTKTYDPSTQSFLTRVPESTVLEVQQAVAAAAVAQPHWAAIPFQHRRLKLLDLVHAIQAHHARIVHCLVTEIGKTTQDAENEVERGLDAIIAATGVGSEMTGSAWPGHPSSTHTTHEALGVCVSVTPFNFPFMIPLWTIPLALVTGNTAILKPSERAPSTSMLLADCFLHAGFPPGVFSIVHGGGGVVGVLLSQPAVAAVHHVGSEIGGERVFEHARANRKRVQVECGGKNHAVVLPDAAKRSTLYAIAGSAFGASGQRCMALSVVVFVGSSSEWLAELTEIAGSLVVGNGADPAVGMGPLISAAAKERVVGVINEAEQDGAHVVLDGRDCYVEGYPHGNFVGPTILTNVEPYMQCYQEELFGPVLVCLQVNTLNEAIELINENRYGNGCTLFTSSPAAAKSFQDEVNVGQIGINVPNLAPSGAIPRTSNKESFMGDIRGMGAARWQFFTNTKTVTTLWRSD</sequence>
<keyword evidence="4" id="KW-0520">NAD</keyword>
<dbReference type="InterPro" id="IPR015590">
    <property type="entry name" value="Aldehyde_DH_dom"/>
</dbReference>
<feature type="compositionally biased region" description="Low complexity" evidence="5">
    <location>
        <begin position="83"/>
        <end position="112"/>
    </location>
</feature>
<dbReference type="Pfam" id="PF00171">
    <property type="entry name" value="Aldedh"/>
    <property type="match status" value="1"/>
</dbReference>
<dbReference type="FunFam" id="3.40.309.10:FF:000002">
    <property type="entry name" value="Methylmalonate-semialdehyde dehydrogenase (Acylating)"/>
    <property type="match status" value="1"/>
</dbReference>
<feature type="region of interest" description="Disordered" evidence="5">
    <location>
        <begin position="73"/>
        <end position="134"/>
    </location>
</feature>
<dbReference type="Gene3D" id="3.40.605.10">
    <property type="entry name" value="Aldehyde Dehydrogenase, Chain A, domain 1"/>
    <property type="match status" value="1"/>
</dbReference>
<evidence type="ECO:0000256" key="2">
    <source>
        <dbReference type="ARBA" id="ARBA00013048"/>
    </source>
</evidence>
<dbReference type="InterPro" id="IPR016162">
    <property type="entry name" value="Ald_DH_N"/>
</dbReference>
<dbReference type="SUPFAM" id="SSF53720">
    <property type="entry name" value="ALDH-like"/>
    <property type="match status" value="1"/>
</dbReference>
<dbReference type="InterPro" id="IPR016163">
    <property type="entry name" value="Ald_DH_C"/>
</dbReference>
<comment type="caution">
    <text evidence="7">The sequence shown here is derived from an EMBL/GenBank/DDBJ whole genome shotgun (WGS) entry which is preliminary data.</text>
</comment>
<dbReference type="InterPro" id="IPR010061">
    <property type="entry name" value="MeMal-semiAld_DH"/>
</dbReference>
<evidence type="ECO:0000259" key="6">
    <source>
        <dbReference type="Pfam" id="PF00171"/>
    </source>
</evidence>
<proteinExistence type="inferred from homology"/>
<keyword evidence="3" id="KW-0560">Oxidoreductase</keyword>
<name>A0A9N9XVV2_9HYPO</name>
<accession>A0A9N9XVV2</accession>
<dbReference type="NCBIfam" id="TIGR01722">
    <property type="entry name" value="MMSDH"/>
    <property type="match status" value="1"/>
</dbReference>
<comment type="similarity">
    <text evidence="1">Belongs to the aldehyde dehydrogenase family.</text>
</comment>
<evidence type="ECO:0000313" key="7">
    <source>
        <dbReference type="EMBL" id="CAG9977314.1"/>
    </source>
</evidence>
<reference evidence="8" key="1">
    <citation type="submission" date="2019-06" db="EMBL/GenBank/DDBJ databases">
        <authorList>
            <person name="Broberg M."/>
        </authorList>
    </citation>
    <scope>NUCLEOTIDE SEQUENCE [LARGE SCALE GENOMIC DNA]</scope>
</reference>
<dbReference type="Gene3D" id="3.40.309.10">
    <property type="entry name" value="Aldehyde Dehydrogenase, Chain A, domain 2"/>
    <property type="match status" value="1"/>
</dbReference>
<dbReference type="EC" id="1.2.1.27" evidence="2"/>
<protein>
    <recommendedName>
        <fullName evidence="2">methylmalonate-semialdehyde dehydrogenase (CoA acylating)</fullName>
        <ecNumber evidence="2">1.2.1.27</ecNumber>
    </recommendedName>
</protein>
<dbReference type="PROSITE" id="PS00070">
    <property type="entry name" value="ALDEHYDE_DEHYDR_CYS"/>
    <property type="match status" value="1"/>
</dbReference>
<dbReference type="OrthoDB" id="310895at2759"/>
<dbReference type="GO" id="GO:0004491">
    <property type="term" value="F:methylmalonate-semialdehyde dehydrogenase (acylating, NAD) activity"/>
    <property type="evidence" value="ECO:0007669"/>
    <property type="project" value="UniProtKB-EC"/>
</dbReference>
<dbReference type="PANTHER" id="PTHR43866:SF3">
    <property type="entry name" value="METHYLMALONATE-SEMIALDEHYDE DEHYDROGENASE [ACYLATING], MITOCHONDRIAL"/>
    <property type="match status" value="1"/>
</dbReference>
<evidence type="ECO:0000256" key="3">
    <source>
        <dbReference type="ARBA" id="ARBA00023002"/>
    </source>
</evidence>
<feature type="domain" description="Aldehyde dehydrogenase" evidence="6">
    <location>
        <begin position="153"/>
        <end position="608"/>
    </location>
</feature>
<evidence type="ECO:0000256" key="5">
    <source>
        <dbReference type="SAM" id="MobiDB-lite"/>
    </source>
</evidence>
<dbReference type="InterPro" id="IPR016160">
    <property type="entry name" value="Ald_DH_CS_CYS"/>
</dbReference>
<dbReference type="GO" id="GO:0006210">
    <property type="term" value="P:thymine catabolic process"/>
    <property type="evidence" value="ECO:0007669"/>
    <property type="project" value="TreeGrafter"/>
</dbReference>
<evidence type="ECO:0000313" key="8">
    <source>
        <dbReference type="Proteomes" id="UP000754883"/>
    </source>
</evidence>
<dbReference type="GO" id="GO:0006574">
    <property type="term" value="P:L-valine catabolic process"/>
    <property type="evidence" value="ECO:0007669"/>
    <property type="project" value="TreeGrafter"/>
</dbReference>
<keyword evidence="8" id="KW-1185">Reference proteome</keyword>
<gene>
    <name evidence="7" type="ORF">CBYS24578_00016176</name>
</gene>
<dbReference type="GO" id="GO:0005739">
    <property type="term" value="C:mitochondrion"/>
    <property type="evidence" value="ECO:0007669"/>
    <property type="project" value="TreeGrafter"/>
</dbReference>
<organism evidence="7 8">
    <name type="scientific">Clonostachys byssicola</name>
    <dbReference type="NCBI Taxonomy" id="160290"/>
    <lineage>
        <taxon>Eukaryota</taxon>
        <taxon>Fungi</taxon>
        <taxon>Dikarya</taxon>
        <taxon>Ascomycota</taxon>
        <taxon>Pezizomycotina</taxon>
        <taxon>Sordariomycetes</taxon>
        <taxon>Hypocreomycetidae</taxon>
        <taxon>Hypocreales</taxon>
        <taxon>Bionectriaceae</taxon>
        <taxon>Clonostachys</taxon>
    </lineage>
</organism>
<dbReference type="InterPro" id="IPR016161">
    <property type="entry name" value="Ald_DH/histidinol_DH"/>
</dbReference>